<dbReference type="GO" id="GO:0046527">
    <property type="term" value="F:glucosyltransferase activity"/>
    <property type="evidence" value="ECO:0007669"/>
    <property type="project" value="TreeGrafter"/>
</dbReference>
<feature type="region of interest" description="Disordered" evidence="1">
    <location>
        <begin position="97"/>
        <end position="132"/>
    </location>
</feature>
<dbReference type="STRING" id="33097.A0A150H527"/>
<dbReference type="OrthoDB" id="547486at2759"/>
<feature type="compositionally biased region" description="Gly residues" evidence="1">
    <location>
        <begin position="104"/>
        <end position="115"/>
    </location>
</feature>
<dbReference type="PANTHER" id="PTHR12741">
    <property type="entry name" value="LYST-INTERACTING PROTEIN LIP5 DOPAMINE RESPONSIVE PROTEIN DRG-1"/>
    <property type="match status" value="1"/>
</dbReference>
<dbReference type="AlphaFoldDB" id="A0A150H527"/>
<feature type="region of interest" description="Disordered" evidence="1">
    <location>
        <begin position="1"/>
        <end position="20"/>
    </location>
</feature>
<dbReference type="PANTHER" id="PTHR12741:SF48">
    <property type="entry name" value="1,3-BETA-GLUCAN SYNTHASE COMPONENT FKS1-RELATED"/>
    <property type="match status" value="1"/>
</dbReference>
<gene>
    <name evidence="2" type="ORF">GPECTOR_1g649</name>
</gene>
<dbReference type="Proteomes" id="UP000075714">
    <property type="component" value="Unassembled WGS sequence"/>
</dbReference>
<evidence type="ECO:0000313" key="2">
    <source>
        <dbReference type="EMBL" id="KXZ56720.1"/>
    </source>
</evidence>
<sequence>MPLRRVPSSRHLSSSSIPYVPALPPPAPAPPLPEAPAAIARRPLSDLLHNVTWAVARAFGFQAFNASASQWAPATAFLAADHLEALILRNIMPRMTDSGADRSSGGGKAAGGSGGDEGESHQPEGSAETTERQGTAFARSVWELHSHIFLPYEGTAGWCRHVGLAPRLSGAESDVLGSQAGDASPVLHLLLCELALYFLLYSEAANLRHTPELICI</sequence>
<keyword evidence="3" id="KW-1185">Reference proteome</keyword>
<organism evidence="2 3">
    <name type="scientific">Gonium pectorale</name>
    <name type="common">Green alga</name>
    <dbReference type="NCBI Taxonomy" id="33097"/>
    <lineage>
        <taxon>Eukaryota</taxon>
        <taxon>Viridiplantae</taxon>
        <taxon>Chlorophyta</taxon>
        <taxon>core chlorophytes</taxon>
        <taxon>Chlorophyceae</taxon>
        <taxon>CS clade</taxon>
        <taxon>Chlamydomonadales</taxon>
        <taxon>Volvocaceae</taxon>
        <taxon>Gonium</taxon>
    </lineage>
</organism>
<evidence type="ECO:0000256" key="1">
    <source>
        <dbReference type="SAM" id="MobiDB-lite"/>
    </source>
</evidence>
<name>A0A150H527_GONPE</name>
<dbReference type="GO" id="GO:0005886">
    <property type="term" value="C:plasma membrane"/>
    <property type="evidence" value="ECO:0007669"/>
    <property type="project" value="TreeGrafter"/>
</dbReference>
<protein>
    <submittedName>
        <fullName evidence="2">Uncharacterized protein</fullName>
    </submittedName>
</protein>
<dbReference type="EMBL" id="LSYV01000002">
    <property type="protein sequence ID" value="KXZ56720.1"/>
    <property type="molecule type" value="Genomic_DNA"/>
</dbReference>
<feature type="compositionally biased region" description="Low complexity" evidence="1">
    <location>
        <begin position="1"/>
        <end position="16"/>
    </location>
</feature>
<evidence type="ECO:0000313" key="3">
    <source>
        <dbReference type="Proteomes" id="UP000075714"/>
    </source>
</evidence>
<reference evidence="3" key="1">
    <citation type="journal article" date="2016" name="Nat. Commun.">
        <title>The Gonium pectorale genome demonstrates co-option of cell cycle regulation during the evolution of multicellularity.</title>
        <authorList>
            <person name="Hanschen E.R."/>
            <person name="Marriage T.N."/>
            <person name="Ferris P.J."/>
            <person name="Hamaji T."/>
            <person name="Toyoda A."/>
            <person name="Fujiyama A."/>
            <person name="Neme R."/>
            <person name="Noguchi H."/>
            <person name="Minakuchi Y."/>
            <person name="Suzuki M."/>
            <person name="Kawai-Toyooka H."/>
            <person name="Smith D.R."/>
            <person name="Sparks H."/>
            <person name="Anderson J."/>
            <person name="Bakaric R."/>
            <person name="Luria V."/>
            <person name="Karger A."/>
            <person name="Kirschner M.W."/>
            <person name="Durand P.M."/>
            <person name="Michod R.E."/>
            <person name="Nozaki H."/>
            <person name="Olson B.J."/>
        </authorList>
    </citation>
    <scope>NUCLEOTIDE SEQUENCE [LARGE SCALE GENOMIC DNA]</scope>
    <source>
        <strain evidence="3">NIES-2863</strain>
    </source>
</reference>
<comment type="caution">
    <text evidence="2">The sequence shown here is derived from an EMBL/GenBank/DDBJ whole genome shotgun (WGS) entry which is preliminary data.</text>
</comment>
<accession>A0A150H527</accession>
<proteinExistence type="predicted"/>